<dbReference type="RefSeq" id="WP_338754903.1">
    <property type="nucleotide sequence ID" value="NZ_CP147406.1"/>
</dbReference>
<keyword evidence="1" id="KW-0812">Transmembrane</keyword>
<reference evidence="2 3" key="1">
    <citation type="submission" date="2024-02" db="EMBL/GenBank/DDBJ databases">
        <title>Seven novel Bacillus-like species.</title>
        <authorList>
            <person name="Liu G."/>
        </authorList>
    </citation>
    <scope>NUCLEOTIDE SEQUENCE [LARGE SCALE GENOMIC DNA]</scope>
    <source>
        <strain evidence="2 3">FJAT-52991</strain>
        <plasmid evidence="2 3">unnamed2</plasmid>
    </source>
</reference>
<organism evidence="2 3">
    <name type="scientific">Bacillus kandeliae</name>
    <dbReference type="NCBI Taxonomy" id="3129297"/>
    <lineage>
        <taxon>Bacteria</taxon>
        <taxon>Bacillati</taxon>
        <taxon>Bacillota</taxon>
        <taxon>Bacilli</taxon>
        <taxon>Bacillales</taxon>
        <taxon>Bacillaceae</taxon>
        <taxon>Bacillus</taxon>
    </lineage>
</organism>
<sequence>MNKEFKFMIAILFISAPILFSIYLNFQNELLIPKGYDLAIDGYVISRTLMIISTFYLLTKAGYFIIKNTKKD</sequence>
<keyword evidence="1" id="KW-1133">Transmembrane helix</keyword>
<geneLocation type="plasmid" evidence="2 3">
    <name>unnamed2</name>
</geneLocation>
<keyword evidence="3" id="KW-1185">Reference proteome</keyword>
<evidence type="ECO:0000256" key="1">
    <source>
        <dbReference type="SAM" id="Phobius"/>
    </source>
</evidence>
<evidence type="ECO:0000313" key="2">
    <source>
        <dbReference type="EMBL" id="WXB95011.1"/>
    </source>
</evidence>
<feature type="transmembrane region" description="Helical" evidence="1">
    <location>
        <begin position="44"/>
        <end position="66"/>
    </location>
</feature>
<protein>
    <submittedName>
        <fullName evidence="2">Uncharacterized protein</fullName>
    </submittedName>
</protein>
<evidence type="ECO:0000313" key="3">
    <source>
        <dbReference type="Proteomes" id="UP001387364"/>
    </source>
</evidence>
<accession>A0ABZ2NCK2</accession>
<keyword evidence="2" id="KW-0614">Plasmid</keyword>
<name>A0ABZ2NCK2_9BACI</name>
<keyword evidence="1" id="KW-0472">Membrane</keyword>
<gene>
    <name evidence="2" type="ORF">WDJ61_18710</name>
</gene>
<feature type="transmembrane region" description="Helical" evidence="1">
    <location>
        <begin position="7"/>
        <end position="24"/>
    </location>
</feature>
<dbReference type="EMBL" id="CP147406">
    <property type="protein sequence ID" value="WXB95011.1"/>
    <property type="molecule type" value="Genomic_DNA"/>
</dbReference>
<proteinExistence type="predicted"/>
<dbReference type="Proteomes" id="UP001387364">
    <property type="component" value="Plasmid unnamed2"/>
</dbReference>